<evidence type="ECO:0000313" key="9">
    <source>
        <dbReference type="EMBL" id="KZP06844.1"/>
    </source>
</evidence>
<dbReference type="SUPFAM" id="SSF103473">
    <property type="entry name" value="MFS general substrate transporter"/>
    <property type="match status" value="1"/>
</dbReference>
<proteinExistence type="predicted"/>
<keyword evidence="2" id="KW-0813">Transport</keyword>
<dbReference type="Gene3D" id="1.20.1250.20">
    <property type="entry name" value="MFS general substrate transporter like domains"/>
    <property type="match status" value="1"/>
</dbReference>
<reference evidence="9" key="1">
    <citation type="journal article" date="2016" name="Mol. Biol. Evol.">
        <title>Comparative Genomics of Early-Diverging Mushroom-Forming Fungi Provides Insights into the Origins of Lignocellulose Decay Capabilities.</title>
        <authorList>
            <person name="Nagy L.G."/>
            <person name="Riley R."/>
            <person name="Tritt A."/>
            <person name="Adam C."/>
            <person name="Daum C."/>
            <person name="Floudas D."/>
            <person name="Sun H."/>
            <person name="Yadav J.S."/>
            <person name="Pangilinan J."/>
            <person name="Larsson K.H."/>
            <person name="Matsuura K."/>
            <person name="Barry K."/>
            <person name="Labutti K."/>
            <person name="Kuo R."/>
            <person name="Ohm R.A."/>
            <person name="Bhattacharya S.S."/>
            <person name="Shirouzu T."/>
            <person name="Yoshinaga Y."/>
            <person name="Martin F.M."/>
            <person name="Grigoriev I.V."/>
            <person name="Hibbett D.S."/>
        </authorList>
    </citation>
    <scope>NUCLEOTIDE SEQUENCE [LARGE SCALE GENOMIC DNA]</scope>
    <source>
        <strain evidence="9">CBS 109695</strain>
    </source>
</reference>
<sequence length="483" mass="52613">MKATKTDETSPLLPAQPVEDPSAAKQKAITPLPKLQLAIITCMRLVEPIAYTQIFPYINEFLNEQHVTDDPRRIGFYSGLVVSPVYAIFQLVSIYHFAKMSDKIGRRPVILGGLIGVATTTFLFGLSKSLPMMLIFRALAGLSSGNAAVMQSFVSEITDSSNFGLAAPLFGLSWPMGSILGPLLGGTFSTPAEKYAWLNFSFLKRYPYFLPGGISSVVTFIAVIVGYLLLRETVPRKVRANRKLSATSVPETQPHIHVESLGIKELLSNPAIFAISTSTFWLSFLCTGFEVVFVLYSYTPVLLGGLGFPAKQIGYALSSSGVIAVMMQLFFMPYIVRTFDKAKMFNLCFCMLPLLFPVMSVLNVIARAGYNEATETLTVQATAAVWAGIALLLLLSRFALLAFALSAFLIKEHCPNESSVGMSYGIASFMACLSRAISPTIMSSIYALSQEYNILHGFGWVPVMSLIGVLGVLQSTSVVRATR</sequence>
<dbReference type="PROSITE" id="PS50850">
    <property type="entry name" value="MFS"/>
    <property type="match status" value="1"/>
</dbReference>
<dbReference type="InterPro" id="IPR011701">
    <property type="entry name" value="MFS"/>
</dbReference>
<dbReference type="AlphaFoldDB" id="A0A167X5J3"/>
<evidence type="ECO:0000256" key="1">
    <source>
        <dbReference type="ARBA" id="ARBA00004141"/>
    </source>
</evidence>
<organism evidence="9">
    <name type="scientific">Athelia psychrophila</name>
    <dbReference type="NCBI Taxonomy" id="1759441"/>
    <lineage>
        <taxon>Eukaryota</taxon>
        <taxon>Fungi</taxon>
        <taxon>Dikarya</taxon>
        <taxon>Basidiomycota</taxon>
        <taxon>Agaricomycotina</taxon>
        <taxon>Agaricomycetes</taxon>
        <taxon>Agaricomycetidae</taxon>
        <taxon>Atheliales</taxon>
        <taxon>Atheliaceae</taxon>
        <taxon>Athelia</taxon>
    </lineage>
</organism>
<feature type="domain" description="Major facilitator superfamily (MFS) profile" evidence="8">
    <location>
        <begin position="36"/>
        <end position="483"/>
    </location>
</feature>
<dbReference type="GO" id="GO:0022857">
    <property type="term" value="F:transmembrane transporter activity"/>
    <property type="evidence" value="ECO:0007669"/>
    <property type="project" value="InterPro"/>
</dbReference>
<keyword evidence="3 7" id="KW-0812">Transmembrane</keyword>
<evidence type="ECO:0000256" key="5">
    <source>
        <dbReference type="ARBA" id="ARBA00023136"/>
    </source>
</evidence>
<feature type="transmembrane region" description="Helical" evidence="7">
    <location>
        <begin position="385"/>
        <end position="410"/>
    </location>
</feature>
<evidence type="ECO:0000256" key="6">
    <source>
        <dbReference type="SAM" id="MobiDB-lite"/>
    </source>
</evidence>
<feature type="transmembrane region" description="Helical" evidence="7">
    <location>
        <begin position="208"/>
        <end position="230"/>
    </location>
</feature>
<feature type="transmembrane region" description="Helical" evidence="7">
    <location>
        <begin position="344"/>
        <end position="365"/>
    </location>
</feature>
<dbReference type="PANTHER" id="PTHR23504">
    <property type="entry name" value="MAJOR FACILITATOR SUPERFAMILY DOMAIN-CONTAINING PROTEIN 10"/>
    <property type="match status" value="1"/>
</dbReference>
<feature type="transmembrane region" description="Helical" evidence="7">
    <location>
        <begin position="313"/>
        <end position="332"/>
    </location>
</feature>
<feature type="transmembrane region" description="Helical" evidence="7">
    <location>
        <begin position="271"/>
        <end position="298"/>
    </location>
</feature>
<gene>
    <name evidence="9" type="ORF">FIBSPDRAFT_876100</name>
</gene>
<keyword evidence="4 7" id="KW-1133">Transmembrane helix</keyword>
<comment type="subcellular location">
    <subcellularLocation>
        <location evidence="1">Membrane</location>
        <topology evidence="1">Multi-pass membrane protein</topology>
    </subcellularLocation>
</comment>
<protein>
    <submittedName>
        <fullName evidence="9">MFS general substrate transporter</fullName>
    </submittedName>
</protein>
<evidence type="ECO:0000256" key="7">
    <source>
        <dbReference type="SAM" id="Phobius"/>
    </source>
</evidence>
<dbReference type="InterPro" id="IPR020846">
    <property type="entry name" value="MFS_dom"/>
</dbReference>
<feature type="transmembrane region" description="Helical" evidence="7">
    <location>
        <begin position="422"/>
        <end position="448"/>
    </location>
</feature>
<evidence type="ECO:0000256" key="2">
    <source>
        <dbReference type="ARBA" id="ARBA00022448"/>
    </source>
</evidence>
<dbReference type="GO" id="GO:0016020">
    <property type="term" value="C:membrane"/>
    <property type="evidence" value="ECO:0007669"/>
    <property type="project" value="UniProtKB-SubCell"/>
</dbReference>
<dbReference type="OrthoDB" id="419616at2759"/>
<dbReference type="InterPro" id="IPR036259">
    <property type="entry name" value="MFS_trans_sf"/>
</dbReference>
<feature type="transmembrane region" description="Helical" evidence="7">
    <location>
        <begin position="165"/>
        <end position="188"/>
    </location>
</feature>
<dbReference type="Pfam" id="PF07690">
    <property type="entry name" value="MFS_1"/>
    <property type="match status" value="1"/>
</dbReference>
<dbReference type="PANTHER" id="PTHR23504:SF15">
    <property type="entry name" value="MAJOR FACILITATOR SUPERFAMILY (MFS) PROFILE DOMAIN-CONTAINING PROTEIN"/>
    <property type="match status" value="1"/>
</dbReference>
<feature type="transmembrane region" description="Helical" evidence="7">
    <location>
        <begin position="109"/>
        <end position="126"/>
    </location>
</feature>
<evidence type="ECO:0000256" key="3">
    <source>
        <dbReference type="ARBA" id="ARBA00022692"/>
    </source>
</evidence>
<feature type="region of interest" description="Disordered" evidence="6">
    <location>
        <begin position="1"/>
        <end position="24"/>
    </location>
</feature>
<feature type="transmembrane region" description="Helical" evidence="7">
    <location>
        <begin position="454"/>
        <end position="473"/>
    </location>
</feature>
<feature type="transmembrane region" description="Helical" evidence="7">
    <location>
        <begin position="74"/>
        <end position="97"/>
    </location>
</feature>
<keyword evidence="5 7" id="KW-0472">Membrane</keyword>
<evidence type="ECO:0000259" key="8">
    <source>
        <dbReference type="PROSITE" id="PS50850"/>
    </source>
</evidence>
<evidence type="ECO:0000256" key="4">
    <source>
        <dbReference type="ARBA" id="ARBA00022989"/>
    </source>
</evidence>
<accession>A0A167X5J3</accession>
<name>A0A167X5J3_9AGAM</name>
<dbReference type="EMBL" id="KV417771">
    <property type="protein sequence ID" value="KZP06844.1"/>
    <property type="molecule type" value="Genomic_DNA"/>
</dbReference>